<dbReference type="AlphaFoldDB" id="A0A4E0R3Q0"/>
<feature type="compositionally biased region" description="Low complexity" evidence="2">
    <location>
        <begin position="498"/>
        <end position="509"/>
    </location>
</feature>
<feature type="compositionally biased region" description="Low complexity" evidence="2">
    <location>
        <begin position="274"/>
        <end position="283"/>
    </location>
</feature>
<proteinExistence type="predicted"/>
<protein>
    <recommendedName>
        <fullName evidence="5">Zinc finger protein</fullName>
    </recommendedName>
</protein>
<dbReference type="Gene3D" id="2.130.10.10">
    <property type="entry name" value="YVTN repeat-like/Quinoprotein amine dehydrogenase"/>
    <property type="match status" value="2"/>
</dbReference>
<feature type="region of interest" description="Disordered" evidence="2">
    <location>
        <begin position="445"/>
        <end position="509"/>
    </location>
</feature>
<feature type="compositionally biased region" description="Polar residues" evidence="2">
    <location>
        <begin position="383"/>
        <end position="396"/>
    </location>
</feature>
<feature type="compositionally biased region" description="Polar residues" evidence="2">
    <location>
        <begin position="255"/>
        <end position="268"/>
    </location>
</feature>
<sequence>MLNILESIETQNPRAITIHERCENKLNRVPSKTESKPCAQQINACKRKSIQSISESQAKRAASVSQNERITIPIDISPEAKDPQKSASVGDVKDMQEALIISQKLEILKRQQTELETQLHDIQTKLNDVKTKQRDLKAQRNNLLRGLVRSESDEDNNSLDVSISASEQSIRSYRPSGNTNVPVVVSVNPIQSHAHVISTQPSQQWSSNVSSPAFSTDNPKIPYITSVVSSSPVCAVPSSVFAARPSVGFVQPGVGTTPSLLGQPVNTVPPSRPPHSSESSGPSYTAPPPSKPFGTATSASGLVSSAFSASTNPPVVPPLIAQPPSSVPSSGPPGVDLERLALIRQALQSPDSWQFTFEDVDRMLQQTAAKVGANAPTQIEVSTQSHVTPTVRTSEPPQLPLPTVTVQPTYEPPIQVKGEPTDCVHPSALNVQSFSSRTEPQVLKPTIFTPTSSSSFDSSEDENSVNRPPVHKAKRLVKPDPLQPTFYSSSAPVPHIESCSPSKSSPISKAKNDVSKDLVKFGEFHAFDGQTTAVIDMVVHRPSWSIFVGGQSGSVAQFDLKSHVCLRRIVARDASVTQMVLEPLENSLFVGYYDNYFAEFSVATGSLLFEKYFAQRIEVIAAPPVRDVSYLYLGMSNGDILRHDIRSRVVSVLYDRSLHGTGLVDSSSSAGISSMAVIQSSTRLLLIVGDQERNLTIHAASDGSHLLLIRSSPHKGPPQRIATLPASTLFCAYSERSVRIHNWRTGTGIMTLQTQKVTSSCVSNRYLAIGDSEGAVRVHKLQGNGLPHSRPMKVYFAGTRAAITSLVSCGEALIAGSLDGSVTTIWVNEPAKNHVCLYGPFGHNCGIGFDKQEDLIKHVLDTHLIFGSNKSIMCRWGGGRCRVRFSDTKSIKAIRDHLLTHMPD</sequence>
<accession>A0A4E0R3Q0</accession>
<evidence type="ECO:0000313" key="4">
    <source>
        <dbReference type="Proteomes" id="UP000230066"/>
    </source>
</evidence>
<dbReference type="SUPFAM" id="SSF50978">
    <property type="entry name" value="WD40 repeat-like"/>
    <property type="match status" value="1"/>
</dbReference>
<feature type="region of interest" description="Disordered" evidence="2">
    <location>
        <begin position="255"/>
        <end position="297"/>
    </location>
</feature>
<feature type="region of interest" description="Disordered" evidence="2">
    <location>
        <begin position="56"/>
        <end position="91"/>
    </location>
</feature>
<dbReference type="EMBL" id="JXXN02003973">
    <property type="protein sequence ID" value="THD20986.1"/>
    <property type="molecule type" value="Genomic_DNA"/>
</dbReference>
<gene>
    <name evidence="3" type="ORF">D915_007837</name>
</gene>
<evidence type="ECO:0000313" key="3">
    <source>
        <dbReference type="EMBL" id="THD20986.1"/>
    </source>
</evidence>
<feature type="region of interest" description="Disordered" evidence="2">
    <location>
        <begin position="383"/>
        <end position="403"/>
    </location>
</feature>
<feature type="coiled-coil region" evidence="1">
    <location>
        <begin position="105"/>
        <end position="139"/>
    </location>
</feature>
<evidence type="ECO:0000256" key="1">
    <source>
        <dbReference type="SAM" id="Coils"/>
    </source>
</evidence>
<dbReference type="Proteomes" id="UP000230066">
    <property type="component" value="Unassembled WGS sequence"/>
</dbReference>
<name>A0A4E0R3Q0_FASHE</name>
<evidence type="ECO:0008006" key="5">
    <source>
        <dbReference type="Google" id="ProtNLM"/>
    </source>
</evidence>
<keyword evidence="1" id="KW-0175">Coiled coil</keyword>
<dbReference type="InterPro" id="IPR015943">
    <property type="entry name" value="WD40/YVTN_repeat-like_dom_sf"/>
</dbReference>
<evidence type="ECO:0000256" key="2">
    <source>
        <dbReference type="SAM" id="MobiDB-lite"/>
    </source>
</evidence>
<comment type="caution">
    <text evidence="3">The sequence shown here is derived from an EMBL/GenBank/DDBJ whole genome shotgun (WGS) entry which is preliminary data.</text>
</comment>
<organism evidence="3 4">
    <name type="scientific">Fasciola hepatica</name>
    <name type="common">Liver fluke</name>
    <dbReference type="NCBI Taxonomy" id="6192"/>
    <lineage>
        <taxon>Eukaryota</taxon>
        <taxon>Metazoa</taxon>
        <taxon>Spiralia</taxon>
        <taxon>Lophotrochozoa</taxon>
        <taxon>Platyhelminthes</taxon>
        <taxon>Trematoda</taxon>
        <taxon>Digenea</taxon>
        <taxon>Plagiorchiida</taxon>
        <taxon>Echinostomata</taxon>
        <taxon>Echinostomatoidea</taxon>
        <taxon>Fasciolidae</taxon>
        <taxon>Fasciola</taxon>
    </lineage>
</organism>
<dbReference type="InterPro" id="IPR036322">
    <property type="entry name" value="WD40_repeat_dom_sf"/>
</dbReference>
<reference evidence="3" key="1">
    <citation type="submission" date="2019-03" db="EMBL/GenBank/DDBJ databases">
        <title>Improved annotation for the trematode Fasciola hepatica.</title>
        <authorList>
            <person name="Choi Y.-J."/>
            <person name="Martin J."/>
            <person name="Mitreva M."/>
        </authorList>
    </citation>
    <scope>NUCLEOTIDE SEQUENCE [LARGE SCALE GENOMIC DNA]</scope>
</reference>
<keyword evidence="4" id="KW-1185">Reference proteome</keyword>